<evidence type="ECO:0000313" key="3">
    <source>
        <dbReference type="EMBL" id="GAX56008.1"/>
    </source>
</evidence>
<dbReference type="CDD" id="cd05379">
    <property type="entry name" value="CAP_bacterial"/>
    <property type="match status" value="1"/>
</dbReference>
<dbReference type="Gene3D" id="3.40.33.10">
    <property type="entry name" value="CAP"/>
    <property type="match status" value="1"/>
</dbReference>
<dbReference type="Proteomes" id="UP000217446">
    <property type="component" value="Unassembled WGS sequence"/>
</dbReference>
<dbReference type="SUPFAM" id="SSF55797">
    <property type="entry name" value="PR-1-like"/>
    <property type="match status" value="1"/>
</dbReference>
<organism evidence="3 4">
    <name type="scientific">Streptomyces olivochromogenes</name>
    <dbReference type="NCBI Taxonomy" id="1963"/>
    <lineage>
        <taxon>Bacteria</taxon>
        <taxon>Bacillati</taxon>
        <taxon>Actinomycetota</taxon>
        <taxon>Actinomycetes</taxon>
        <taxon>Kitasatosporales</taxon>
        <taxon>Streptomycetaceae</taxon>
        <taxon>Streptomyces</taxon>
    </lineage>
</organism>
<evidence type="ECO:0000313" key="4">
    <source>
        <dbReference type="Proteomes" id="UP000217446"/>
    </source>
</evidence>
<dbReference type="EMBL" id="BDQI01000023">
    <property type="protein sequence ID" value="GAX56008.1"/>
    <property type="molecule type" value="Genomic_DNA"/>
</dbReference>
<gene>
    <name evidence="3" type="ORF">SO3561_07575</name>
</gene>
<feature type="domain" description="SCP" evidence="2">
    <location>
        <begin position="58"/>
        <end position="165"/>
    </location>
</feature>
<proteinExistence type="predicted"/>
<dbReference type="RefSeq" id="WP_159064429.1">
    <property type="nucleotide sequence ID" value="NZ_BDQI01000023.1"/>
</dbReference>
<keyword evidence="4" id="KW-1185">Reference proteome</keyword>
<dbReference type="Pfam" id="PF00188">
    <property type="entry name" value="CAP"/>
    <property type="match status" value="1"/>
</dbReference>
<reference evidence="4" key="1">
    <citation type="submission" date="2017-05" db="EMBL/GenBank/DDBJ databases">
        <title>Streptomyces olivochromogenes NBRC 3561 whole genome shotgun sequence.</title>
        <authorList>
            <person name="Dohra H."/>
            <person name="Kodani S."/>
        </authorList>
    </citation>
    <scope>NUCLEOTIDE SEQUENCE [LARGE SCALE GENOMIC DNA]</scope>
    <source>
        <strain evidence="4">NBRC 3561</strain>
    </source>
</reference>
<dbReference type="PANTHER" id="PTHR31157:SF1">
    <property type="entry name" value="SCP DOMAIN-CONTAINING PROTEIN"/>
    <property type="match status" value="1"/>
</dbReference>
<name>A0A250VP52_STROL</name>
<dbReference type="STRING" id="1963.AQJ27_30985"/>
<accession>A0A250VP52</accession>
<dbReference type="PANTHER" id="PTHR31157">
    <property type="entry name" value="SCP DOMAIN-CONTAINING PROTEIN"/>
    <property type="match status" value="1"/>
</dbReference>
<comment type="caution">
    <text evidence="3">The sequence shown here is derived from an EMBL/GenBank/DDBJ whole genome shotgun (WGS) entry which is preliminary data.</text>
</comment>
<dbReference type="AlphaFoldDB" id="A0A250VP52"/>
<evidence type="ECO:0000259" key="2">
    <source>
        <dbReference type="Pfam" id="PF00188"/>
    </source>
</evidence>
<keyword evidence="1" id="KW-0732">Signal</keyword>
<dbReference type="InterPro" id="IPR035940">
    <property type="entry name" value="CAP_sf"/>
</dbReference>
<evidence type="ECO:0000256" key="1">
    <source>
        <dbReference type="SAM" id="SignalP"/>
    </source>
</evidence>
<sequence length="174" mass="18151">MRTKSNRIRRVCVAACAAPLLVLTGAAGAGAVAATTPTGTAPFTRPGVSEQSSASEILSLVNKERADAGCPALKENAKLTQAAQTHANDMAAHHLTGHTGSDGSNEETRLERVGYNWRSWGENVSGPGYHSSKAHVDGWLGSAAHKRTMLNCSFTETGVGTSGDYAVQLFGIPM</sequence>
<feature type="signal peptide" evidence="1">
    <location>
        <begin position="1"/>
        <end position="29"/>
    </location>
</feature>
<feature type="chain" id="PRO_5039014894" description="SCP domain-containing protein" evidence="1">
    <location>
        <begin position="30"/>
        <end position="174"/>
    </location>
</feature>
<dbReference type="InterPro" id="IPR014044">
    <property type="entry name" value="CAP_dom"/>
</dbReference>
<protein>
    <recommendedName>
        <fullName evidence="2">SCP domain-containing protein</fullName>
    </recommendedName>
</protein>